<accession>A0A1N7G5T0</accession>
<dbReference type="Proteomes" id="UP000185936">
    <property type="component" value="Unassembled WGS sequence"/>
</dbReference>
<evidence type="ECO:0000259" key="1">
    <source>
        <dbReference type="Pfam" id="PF26295"/>
    </source>
</evidence>
<keyword evidence="3" id="KW-1185">Reference proteome</keyword>
<sequence length="58" mass="6940">MCLAPYFRRTGLERYYCRIKTGNASFERSQSAAMKQLEREKHILKIRMLIEELADYPL</sequence>
<dbReference type="EMBL" id="FTNR01000010">
    <property type="protein sequence ID" value="SIS07922.1"/>
    <property type="molecule type" value="Genomic_DNA"/>
</dbReference>
<name>A0A1N7G5T0_9EURY</name>
<proteinExistence type="predicted"/>
<gene>
    <name evidence="2" type="ORF">SAMN05421752_11011</name>
</gene>
<organism evidence="2 3">
    <name type="scientific">Natronorubrum thiooxidans</name>
    <dbReference type="NCBI Taxonomy" id="308853"/>
    <lineage>
        <taxon>Archaea</taxon>
        <taxon>Methanobacteriati</taxon>
        <taxon>Methanobacteriota</taxon>
        <taxon>Stenosarchaea group</taxon>
        <taxon>Halobacteria</taxon>
        <taxon>Halobacteriales</taxon>
        <taxon>Natrialbaceae</taxon>
        <taxon>Natronorubrum</taxon>
    </lineage>
</organism>
<dbReference type="AlphaFoldDB" id="A0A1N7G5T0"/>
<protein>
    <recommendedName>
        <fullName evidence="1">PD-(D/E)XK nuclease-like domain-containing protein</fullName>
    </recommendedName>
</protein>
<evidence type="ECO:0000313" key="3">
    <source>
        <dbReference type="Proteomes" id="UP000185936"/>
    </source>
</evidence>
<dbReference type="Pfam" id="PF26295">
    <property type="entry name" value="PDDEXK_17"/>
    <property type="match status" value="1"/>
</dbReference>
<dbReference type="InterPro" id="IPR059118">
    <property type="entry name" value="PDDEXK_dom_halobact"/>
</dbReference>
<reference evidence="3" key="1">
    <citation type="submission" date="2017-01" db="EMBL/GenBank/DDBJ databases">
        <authorList>
            <person name="Varghese N."/>
            <person name="Submissions S."/>
        </authorList>
    </citation>
    <scope>NUCLEOTIDE SEQUENCE [LARGE SCALE GENOMIC DNA]</scope>
    <source>
        <strain evidence="3">type strain: HArc-</strain>
    </source>
</reference>
<feature type="domain" description="PD-(D/E)XK nuclease-like" evidence="1">
    <location>
        <begin position="10"/>
        <end position="55"/>
    </location>
</feature>
<evidence type="ECO:0000313" key="2">
    <source>
        <dbReference type="EMBL" id="SIS07922.1"/>
    </source>
</evidence>